<dbReference type="STRING" id="22663.A0A2I0KZV0"/>
<dbReference type="EMBL" id="PGOL01000243">
    <property type="protein sequence ID" value="PKI74004.1"/>
    <property type="molecule type" value="Genomic_DNA"/>
</dbReference>
<organism evidence="3 4">
    <name type="scientific">Punica granatum</name>
    <name type="common">Pomegranate</name>
    <dbReference type="NCBI Taxonomy" id="22663"/>
    <lineage>
        <taxon>Eukaryota</taxon>
        <taxon>Viridiplantae</taxon>
        <taxon>Streptophyta</taxon>
        <taxon>Embryophyta</taxon>
        <taxon>Tracheophyta</taxon>
        <taxon>Spermatophyta</taxon>
        <taxon>Magnoliopsida</taxon>
        <taxon>eudicotyledons</taxon>
        <taxon>Gunneridae</taxon>
        <taxon>Pentapetalae</taxon>
        <taxon>rosids</taxon>
        <taxon>malvids</taxon>
        <taxon>Myrtales</taxon>
        <taxon>Lythraceae</taxon>
        <taxon>Punica</taxon>
    </lineage>
</organism>
<dbReference type="InterPro" id="IPR050951">
    <property type="entry name" value="Retrovirus_Pol_polyprotein"/>
</dbReference>
<name>A0A2I0KZV0_PUNGR</name>
<proteinExistence type="predicted"/>
<evidence type="ECO:0000313" key="3">
    <source>
        <dbReference type="EMBL" id="PKI74004.1"/>
    </source>
</evidence>
<keyword evidence="1" id="KW-0511">Multifunctional enzyme</keyword>
<dbReference type="InterPro" id="IPR043502">
    <property type="entry name" value="DNA/RNA_pol_sf"/>
</dbReference>
<dbReference type="AlphaFoldDB" id="A0A2I0KZV0"/>
<keyword evidence="4" id="KW-1185">Reference proteome</keyword>
<evidence type="ECO:0000259" key="2">
    <source>
        <dbReference type="Pfam" id="PF17919"/>
    </source>
</evidence>
<dbReference type="GO" id="GO:0003824">
    <property type="term" value="F:catalytic activity"/>
    <property type="evidence" value="ECO:0007669"/>
    <property type="project" value="UniProtKB-KW"/>
</dbReference>
<feature type="domain" description="Reverse transcriptase/retrotransposon-derived protein RNase H-like" evidence="2">
    <location>
        <begin position="53"/>
        <end position="99"/>
    </location>
</feature>
<dbReference type="Pfam" id="PF17919">
    <property type="entry name" value="RT_RNaseH_2"/>
    <property type="match status" value="1"/>
</dbReference>
<comment type="caution">
    <text evidence="3">The sequence shown here is derived from an EMBL/GenBank/DDBJ whole genome shotgun (WGS) entry which is preliminary data.</text>
</comment>
<dbReference type="InterPro" id="IPR041577">
    <property type="entry name" value="RT_RNaseH_2"/>
</dbReference>
<evidence type="ECO:0000256" key="1">
    <source>
        <dbReference type="ARBA" id="ARBA00023268"/>
    </source>
</evidence>
<sequence length="99" mass="11233">MDRVVFLGFVVSSKGIQVDEEKVKAIKDWPTSKSVTEVRSFHGLASFYRRFVWDFKQEQVFNLIKERLCSAPLLVLPDFSKTFEIECDASGIGIGAVLM</sequence>
<dbReference type="SUPFAM" id="SSF56672">
    <property type="entry name" value="DNA/RNA polymerases"/>
    <property type="match status" value="1"/>
</dbReference>
<dbReference type="Gene3D" id="3.30.70.270">
    <property type="match status" value="1"/>
</dbReference>
<dbReference type="InterPro" id="IPR043128">
    <property type="entry name" value="Rev_trsase/Diguanyl_cyclase"/>
</dbReference>
<reference evidence="3 4" key="1">
    <citation type="submission" date="2017-11" db="EMBL/GenBank/DDBJ databases">
        <title>De-novo sequencing of pomegranate (Punica granatum L.) genome.</title>
        <authorList>
            <person name="Akparov Z."/>
            <person name="Amiraslanov A."/>
            <person name="Hajiyeva S."/>
            <person name="Abbasov M."/>
            <person name="Kaur K."/>
            <person name="Hamwieh A."/>
            <person name="Solovyev V."/>
            <person name="Salamov A."/>
            <person name="Braich B."/>
            <person name="Kosarev P."/>
            <person name="Mahmoud A."/>
            <person name="Hajiyev E."/>
            <person name="Babayeva S."/>
            <person name="Izzatullayeva V."/>
            <person name="Mammadov A."/>
            <person name="Mammadov A."/>
            <person name="Sharifova S."/>
            <person name="Ojaghi J."/>
            <person name="Eynullazada K."/>
            <person name="Bayramov B."/>
            <person name="Abdulazimova A."/>
            <person name="Shahmuradov I."/>
        </authorList>
    </citation>
    <scope>NUCLEOTIDE SEQUENCE [LARGE SCALE GENOMIC DNA]</scope>
    <source>
        <strain evidence="4">cv. AG2017</strain>
        <tissue evidence="3">Leaf</tissue>
    </source>
</reference>
<gene>
    <name evidence="3" type="ORF">CRG98_005621</name>
</gene>
<dbReference type="Proteomes" id="UP000233551">
    <property type="component" value="Unassembled WGS sequence"/>
</dbReference>
<dbReference type="PANTHER" id="PTHR37984:SF5">
    <property type="entry name" value="PROTEIN NYNRIN-LIKE"/>
    <property type="match status" value="1"/>
</dbReference>
<accession>A0A2I0KZV0</accession>
<dbReference type="PANTHER" id="PTHR37984">
    <property type="entry name" value="PROTEIN CBG26694"/>
    <property type="match status" value="1"/>
</dbReference>
<evidence type="ECO:0000313" key="4">
    <source>
        <dbReference type="Proteomes" id="UP000233551"/>
    </source>
</evidence>
<protein>
    <recommendedName>
        <fullName evidence="2">Reverse transcriptase/retrotransposon-derived protein RNase H-like domain-containing protein</fullName>
    </recommendedName>
</protein>